<gene>
    <name evidence="1" type="ORF">B0T17DRAFT_191460</name>
</gene>
<keyword evidence="2" id="KW-1185">Reference proteome</keyword>
<protein>
    <submittedName>
        <fullName evidence="1">Uncharacterized protein</fullName>
    </submittedName>
</protein>
<dbReference type="Proteomes" id="UP001174934">
    <property type="component" value="Unassembled WGS sequence"/>
</dbReference>
<sequence>MAFPHSYLSQTDLVWFEPESQLPQSRPRPGRASITIAFSGRTIILRFVNFSSPDIAALNRVIYESWPLGTRESLSEREAYTVILKAKSGAISFSTSFQETTRQFIRLQMDMMAMLETRFWYFQHAMANPIKPPTTAAELEFQGIDAQSLVFAHKLLVSPSRLDWLGVSMHCPGELLVLGKASRYLQEAIRDAFYPMICIPQRDSGDGFLRFQYINRPYLGHKKGQDLSVLKLLEILEDFGYNVHASFESWPPTTICTRVSGWKPKIWVIQDHPAMLEGDEDTDGDEAQ</sequence>
<comment type="caution">
    <text evidence="1">The sequence shown here is derived from an EMBL/GenBank/DDBJ whole genome shotgun (WGS) entry which is preliminary data.</text>
</comment>
<reference evidence="1" key="1">
    <citation type="submission" date="2023-06" db="EMBL/GenBank/DDBJ databases">
        <title>Genome-scale phylogeny and comparative genomics of the fungal order Sordariales.</title>
        <authorList>
            <consortium name="Lawrence Berkeley National Laboratory"/>
            <person name="Hensen N."/>
            <person name="Bonometti L."/>
            <person name="Westerberg I."/>
            <person name="Brannstrom I.O."/>
            <person name="Guillou S."/>
            <person name="Cros-Aarteil S."/>
            <person name="Calhoun S."/>
            <person name="Haridas S."/>
            <person name="Kuo A."/>
            <person name="Mondo S."/>
            <person name="Pangilinan J."/>
            <person name="Riley R."/>
            <person name="LaButti K."/>
            <person name="Andreopoulos B."/>
            <person name="Lipzen A."/>
            <person name="Chen C."/>
            <person name="Yanf M."/>
            <person name="Daum C."/>
            <person name="Ng V."/>
            <person name="Clum A."/>
            <person name="Steindorff A."/>
            <person name="Ohm R."/>
            <person name="Martin F."/>
            <person name="Silar P."/>
            <person name="Natvig D."/>
            <person name="Lalanne C."/>
            <person name="Gautier V."/>
            <person name="Ament-velasquez S.L."/>
            <person name="Kruys A."/>
            <person name="Hutchinson M.I."/>
            <person name="Powell A.J."/>
            <person name="Barry K."/>
            <person name="Miller A.N."/>
            <person name="Grigoriev I.V."/>
            <person name="Debuchy R."/>
            <person name="Gladieux P."/>
            <person name="Thoren M.H."/>
            <person name="Johannesson H."/>
        </authorList>
    </citation>
    <scope>NUCLEOTIDE SEQUENCE</scope>
    <source>
        <strain evidence="1">SMH3391-2</strain>
    </source>
</reference>
<accession>A0AA40C9W3</accession>
<evidence type="ECO:0000313" key="1">
    <source>
        <dbReference type="EMBL" id="KAK0629603.1"/>
    </source>
</evidence>
<proteinExistence type="predicted"/>
<dbReference type="AlphaFoldDB" id="A0AA40C9W3"/>
<evidence type="ECO:0000313" key="2">
    <source>
        <dbReference type="Proteomes" id="UP001174934"/>
    </source>
</evidence>
<name>A0AA40C9W3_9PEZI</name>
<organism evidence="1 2">
    <name type="scientific">Bombardia bombarda</name>
    <dbReference type="NCBI Taxonomy" id="252184"/>
    <lineage>
        <taxon>Eukaryota</taxon>
        <taxon>Fungi</taxon>
        <taxon>Dikarya</taxon>
        <taxon>Ascomycota</taxon>
        <taxon>Pezizomycotina</taxon>
        <taxon>Sordariomycetes</taxon>
        <taxon>Sordariomycetidae</taxon>
        <taxon>Sordariales</taxon>
        <taxon>Lasiosphaeriaceae</taxon>
        <taxon>Bombardia</taxon>
    </lineage>
</organism>
<dbReference type="EMBL" id="JAULSR010000002">
    <property type="protein sequence ID" value="KAK0629603.1"/>
    <property type="molecule type" value="Genomic_DNA"/>
</dbReference>